<comment type="caution">
    <text evidence="1">The sequence shown here is derived from an EMBL/GenBank/DDBJ whole genome shotgun (WGS) entry which is preliminary data.</text>
</comment>
<evidence type="ECO:0000313" key="2">
    <source>
        <dbReference type="Proteomes" id="UP001066276"/>
    </source>
</evidence>
<keyword evidence="2" id="KW-1185">Reference proteome</keyword>
<accession>A0AAV7TVY4</accession>
<dbReference type="AlphaFoldDB" id="A0AAV7TVY4"/>
<dbReference type="EMBL" id="JANPWB010000006">
    <property type="protein sequence ID" value="KAJ1179747.1"/>
    <property type="molecule type" value="Genomic_DNA"/>
</dbReference>
<organism evidence="1 2">
    <name type="scientific">Pleurodeles waltl</name>
    <name type="common">Iberian ribbed newt</name>
    <dbReference type="NCBI Taxonomy" id="8319"/>
    <lineage>
        <taxon>Eukaryota</taxon>
        <taxon>Metazoa</taxon>
        <taxon>Chordata</taxon>
        <taxon>Craniata</taxon>
        <taxon>Vertebrata</taxon>
        <taxon>Euteleostomi</taxon>
        <taxon>Amphibia</taxon>
        <taxon>Batrachia</taxon>
        <taxon>Caudata</taxon>
        <taxon>Salamandroidea</taxon>
        <taxon>Salamandridae</taxon>
        <taxon>Pleurodelinae</taxon>
        <taxon>Pleurodeles</taxon>
    </lineage>
</organism>
<proteinExistence type="predicted"/>
<sequence length="85" mass="8764">MRTRRGAERSGGRSSCALCAGTEGYQRGGGGRRSAADAPSLELTLVRAHVTGAQPDGQLKTLSGQQGLIAEHAHGDAARLRSSYG</sequence>
<dbReference type="Proteomes" id="UP001066276">
    <property type="component" value="Chromosome 3_2"/>
</dbReference>
<reference evidence="1" key="1">
    <citation type="journal article" date="2022" name="bioRxiv">
        <title>Sequencing and chromosome-scale assembly of the giantPleurodeles waltlgenome.</title>
        <authorList>
            <person name="Brown T."/>
            <person name="Elewa A."/>
            <person name="Iarovenko S."/>
            <person name="Subramanian E."/>
            <person name="Araus A.J."/>
            <person name="Petzold A."/>
            <person name="Susuki M."/>
            <person name="Suzuki K.-i.T."/>
            <person name="Hayashi T."/>
            <person name="Toyoda A."/>
            <person name="Oliveira C."/>
            <person name="Osipova E."/>
            <person name="Leigh N.D."/>
            <person name="Simon A."/>
            <person name="Yun M.H."/>
        </authorList>
    </citation>
    <scope>NUCLEOTIDE SEQUENCE</scope>
    <source>
        <strain evidence="1">20211129_DDA</strain>
        <tissue evidence="1">Liver</tissue>
    </source>
</reference>
<gene>
    <name evidence="1" type="ORF">NDU88_004981</name>
</gene>
<name>A0AAV7TVY4_PLEWA</name>
<evidence type="ECO:0000313" key="1">
    <source>
        <dbReference type="EMBL" id="KAJ1179747.1"/>
    </source>
</evidence>
<protein>
    <submittedName>
        <fullName evidence="1">Uncharacterized protein</fullName>
    </submittedName>
</protein>